<feature type="region of interest" description="Disordered" evidence="1">
    <location>
        <begin position="16"/>
        <end position="38"/>
    </location>
</feature>
<name>A0A2S4UUT6_9BASI</name>
<dbReference type="AlphaFoldDB" id="A0A2S4UUT6"/>
<dbReference type="EMBL" id="PKSL01000166">
    <property type="protein sequence ID" value="POW01053.1"/>
    <property type="molecule type" value="Genomic_DNA"/>
</dbReference>
<comment type="caution">
    <text evidence="2">The sequence shown here is derived from an EMBL/GenBank/DDBJ whole genome shotgun (WGS) entry which is preliminary data.</text>
</comment>
<dbReference type="Proteomes" id="UP000239156">
    <property type="component" value="Unassembled WGS sequence"/>
</dbReference>
<dbReference type="VEuPathDB" id="FungiDB:PSHT_03689"/>
<proteinExistence type="predicted"/>
<evidence type="ECO:0000256" key="1">
    <source>
        <dbReference type="SAM" id="MobiDB-lite"/>
    </source>
</evidence>
<protein>
    <submittedName>
        <fullName evidence="2">Uncharacterized protein</fullName>
    </submittedName>
</protein>
<dbReference type="VEuPathDB" id="FungiDB:PSTT_12771"/>
<organism evidence="2 3">
    <name type="scientific">Puccinia striiformis</name>
    <dbReference type="NCBI Taxonomy" id="27350"/>
    <lineage>
        <taxon>Eukaryota</taxon>
        <taxon>Fungi</taxon>
        <taxon>Dikarya</taxon>
        <taxon>Basidiomycota</taxon>
        <taxon>Pucciniomycotina</taxon>
        <taxon>Pucciniomycetes</taxon>
        <taxon>Pucciniales</taxon>
        <taxon>Pucciniaceae</taxon>
        <taxon>Puccinia</taxon>
    </lineage>
</organism>
<sequence>MIWLILKPKFKRPQSSLLKRRHYSQQTEETKPEKPRTTKKIKIVEPLTSWDEEPLLEEKKVTMFPPPPPKVLKKIRPTKLVRPLTAEKPAENDLAHVENKPIKPPFRLKIILPPIHARTLQQPKSLLCLLRDRFNFGSRLSTLHTGLASCGCRKLIKRLAKRHERSENNQECA</sequence>
<gene>
    <name evidence="2" type="ORF">PSTT_12771</name>
</gene>
<evidence type="ECO:0000313" key="2">
    <source>
        <dbReference type="EMBL" id="POW01053.1"/>
    </source>
</evidence>
<reference evidence="2" key="1">
    <citation type="submission" date="2017-12" db="EMBL/GenBank/DDBJ databases">
        <title>Gene loss provides genomic basis for host adaptation in cereal stripe rust fungi.</title>
        <authorList>
            <person name="Xia C."/>
        </authorList>
    </citation>
    <scope>NUCLEOTIDE SEQUENCE [LARGE SCALE GENOMIC DNA]</scope>
    <source>
        <strain evidence="2">93-210</strain>
    </source>
</reference>
<evidence type="ECO:0000313" key="3">
    <source>
        <dbReference type="Proteomes" id="UP000239156"/>
    </source>
</evidence>
<keyword evidence="3" id="KW-1185">Reference proteome</keyword>
<accession>A0A2S4UUT6</accession>